<reference evidence="3" key="1">
    <citation type="submission" date="2024-08" db="EMBL/GenBank/DDBJ databases">
        <authorList>
            <person name="Yu S.T."/>
        </authorList>
    </citation>
    <scope>NUCLEOTIDE SEQUENCE</scope>
    <source>
        <strain evidence="3">R33</strain>
    </source>
</reference>
<sequence length="352" mass="38321">MVPWLKPFWEGFRVIRAGRRERVQSVVGLAQALGVSVGTLRNNRPYAEEGFPDPVSSPKAQTLLWDGEQTAAYLAGEEVLALPAGEDDEDLLDRHEAAQELNVGVSTWSTYKRDPAVAEHLVVVAGVEHWPRGVVRRFRDSRPGRGVRHGSGRPRGSGDMVPRDQILLRTEDLLDADPAITAAAVVEQLGVAMTTAMKSLAVLRGRRIADLLERDPRLDPRLAAERLGYPQIVRRRALAAAETELRMREVRPYVQAVADALAVDGLAEAVEVEVVELEGGVLAAAVQLAPGRAAVPALVWDERYGWRTATSRRHPIGKDTGARPAGEGVHYLASGLRPEPARVPALLRGLGF</sequence>
<name>A0AB39XW76_9ACTN</name>
<evidence type="ECO:0000259" key="2">
    <source>
        <dbReference type="Pfam" id="PF19809"/>
    </source>
</evidence>
<dbReference type="Pfam" id="PF19809">
    <property type="entry name" value="DUF6292"/>
    <property type="match status" value="1"/>
</dbReference>
<evidence type="ECO:0000256" key="1">
    <source>
        <dbReference type="SAM" id="MobiDB-lite"/>
    </source>
</evidence>
<proteinExistence type="predicted"/>
<gene>
    <name evidence="3" type="ORF">AB5J51_00030</name>
</gene>
<feature type="region of interest" description="Disordered" evidence="1">
    <location>
        <begin position="141"/>
        <end position="161"/>
    </location>
</feature>
<dbReference type="RefSeq" id="WP_369776268.1">
    <property type="nucleotide sequence ID" value="NZ_CP165727.1"/>
</dbReference>
<dbReference type="EMBL" id="CP165727">
    <property type="protein sequence ID" value="XDV61494.1"/>
    <property type="molecule type" value="Genomic_DNA"/>
</dbReference>
<accession>A0AB39XW76</accession>
<protein>
    <submittedName>
        <fullName evidence="3">DUF6292 family protein</fullName>
    </submittedName>
</protein>
<feature type="domain" description="DUF6292" evidence="2">
    <location>
        <begin position="253"/>
        <end position="348"/>
    </location>
</feature>
<dbReference type="InterPro" id="IPR046259">
    <property type="entry name" value="DUF6292"/>
</dbReference>
<dbReference type="AlphaFoldDB" id="A0AB39XW76"/>
<organism evidence="3">
    <name type="scientific">Streptomyces sp. R33</name>
    <dbReference type="NCBI Taxonomy" id="3238629"/>
    <lineage>
        <taxon>Bacteria</taxon>
        <taxon>Bacillati</taxon>
        <taxon>Actinomycetota</taxon>
        <taxon>Actinomycetes</taxon>
        <taxon>Kitasatosporales</taxon>
        <taxon>Streptomycetaceae</taxon>
        <taxon>Streptomyces</taxon>
    </lineage>
</organism>
<evidence type="ECO:0000313" key="3">
    <source>
        <dbReference type="EMBL" id="XDV61494.1"/>
    </source>
</evidence>